<proteinExistence type="predicted"/>
<dbReference type="Proteomes" id="UP000836404">
    <property type="component" value="Unassembled WGS sequence"/>
</dbReference>
<keyword evidence="1" id="KW-0732">Signal</keyword>
<evidence type="ECO:0000313" key="3">
    <source>
        <dbReference type="Proteomes" id="UP000836404"/>
    </source>
</evidence>
<dbReference type="AlphaFoldDB" id="A0A9N8LKZ1"/>
<name>A0A9N8LKZ1_9BASI</name>
<feature type="signal peptide" evidence="1">
    <location>
        <begin position="1"/>
        <end position="17"/>
    </location>
</feature>
<dbReference type="EMBL" id="CAJHJF010001296">
    <property type="protein sequence ID" value="CAD6914769.1"/>
    <property type="molecule type" value="Genomic_DNA"/>
</dbReference>
<evidence type="ECO:0000313" key="2">
    <source>
        <dbReference type="EMBL" id="CAD6914769.1"/>
    </source>
</evidence>
<protein>
    <recommendedName>
        <fullName evidence="4">Secreted protein</fullName>
    </recommendedName>
</protein>
<gene>
    <name evidence="2" type="ORF">JKILLFL_G383</name>
</gene>
<accession>A0A9N8LKZ1</accession>
<keyword evidence="3" id="KW-1185">Reference proteome</keyword>
<evidence type="ECO:0000256" key="1">
    <source>
        <dbReference type="SAM" id="SignalP"/>
    </source>
</evidence>
<reference evidence="2 3" key="1">
    <citation type="submission" date="2020-10" db="EMBL/GenBank/DDBJ databases">
        <authorList>
            <person name="Sedaghatjoo S."/>
        </authorList>
    </citation>
    <scope>NUCLEOTIDE SEQUENCE [LARGE SCALE GENOMIC DNA]</scope>
    <source>
        <strain evidence="2 3">LLFL</strain>
    </source>
</reference>
<sequence>MACLLLSAMIGLLFSDATTPSFDSTPSQTSTVQLRAVTTRRPNMDCTTSVSTGATIVTSQGTKVGFPL</sequence>
<evidence type="ECO:0008006" key="4">
    <source>
        <dbReference type="Google" id="ProtNLM"/>
    </source>
</evidence>
<feature type="chain" id="PRO_5040428737" description="Secreted protein" evidence="1">
    <location>
        <begin position="18"/>
        <end position="68"/>
    </location>
</feature>
<comment type="caution">
    <text evidence="2">The sequence shown here is derived from an EMBL/GenBank/DDBJ whole genome shotgun (WGS) entry which is preliminary data.</text>
</comment>
<organism evidence="2 3">
    <name type="scientific">Tilletia laevis</name>
    <dbReference type="NCBI Taxonomy" id="157183"/>
    <lineage>
        <taxon>Eukaryota</taxon>
        <taxon>Fungi</taxon>
        <taxon>Dikarya</taxon>
        <taxon>Basidiomycota</taxon>
        <taxon>Ustilaginomycotina</taxon>
        <taxon>Exobasidiomycetes</taxon>
        <taxon>Tilletiales</taxon>
        <taxon>Tilletiaceae</taxon>
        <taxon>Tilletia</taxon>
    </lineage>
</organism>